<evidence type="ECO:0000313" key="9">
    <source>
        <dbReference type="EMBL" id="TCD61727.1"/>
    </source>
</evidence>
<feature type="domain" description="Branched-chain alpha-ketoacid dehydrogenase kinase/Pyruvate dehydrogenase kinase N-terminal" evidence="8">
    <location>
        <begin position="417"/>
        <end position="599"/>
    </location>
</feature>
<comment type="similarity">
    <text evidence="6">Belongs to the PDK/BCKDK protein kinase family.</text>
</comment>
<keyword evidence="3 6" id="KW-0418">Kinase</keyword>
<protein>
    <recommendedName>
        <fullName evidence="6">Protein-serine/threonine kinase</fullName>
        <ecNumber evidence="6">2.7.11.-</ecNumber>
    </recommendedName>
</protein>
<keyword evidence="6" id="KW-0496">Mitochondrion</keyword>
<evidence type="ECO:0000259" key="8">
    <source>
        <dbReference type="Pfam" id="PF10436"/>
    </source>
</evidence>
<keyword evidence="2 6" id="KW-0547">Nucleotide-binding</keyword>
<dbReference type="InterPro" id="IPR018955">
    <property type="entry name" value="BCDHK/PDK_N"/>
</dbReference>
<dbReference type="EC" id="2.7.11.-" evidence="6"/>
<feature type="domain" description="F-box" evidence="7">
    <location>
        <begin position="4"/>
        <end position="35"/>
    </location>
</feature>
<sequence>MTGLSLLPTELVHHIAQLLQRRDIPSFARTSRSTYFNTIPIVYRHITLTNSHSAYYCLATLADSSKEHDLARHVLSFAIESFVTWNFGPQQFIYFRRSLLRSISRMIHVRSFRCMLAGSFGDDVALALSLRANTLTSLAVSLPMVPPWLEAQLPAWRAEAFNMHLPNLHTFVFDCTSDRGGLCSLYERFVRHILTTHSTQLQTLVFPSWITSDDLLRLIPRDASFPVLDTLTIQASALSPHITHKFINVANLTLPSYEPLSRPAFPQHDFPNLTIFAGSCRVLPSVLSPNQRRPIQKLYLDGAVLDMEDSDVYTQDNQPTWEVVLEGMKLLQHSKRPVEEVRFYVKKMKLGALKRCAPYWKTVESVTVCMRVDPKGSLSQVVLFGRSLILGISVKAGQFLLCKYFIPVILVLVSQPSASSVSEELPIRLAHMVKELDELPHNLSDMPSINKVKNWYAQSFDELVSFPAIGSLPQHIKDALSTSSNGTFNANGQKMCIPMERRRYYTNASGIGWPPEVNDYDRITKTLDAIKHRHDPTVTNVAQGVLEWKCSENVRNIDVDVQHWLDRFYLSRIGIRFLIGQHIALNTLQSHPDFVGIICTCSNIHEIVREAIESARYDGCPSTYYITSAHPRILFQVVCEEHYAMFKGLSVQLICPKYLQFS</sequence>
<dbReference type="EMBL" id="RWJN01000436">
    <property type="protein sequence ID" value="TCD61727.1"/>
    <property type="molecule type" value="Genomic_DNA"/>
</dbReference>
<dbReference type="Gene3D" id="1.20.140.20">
    <property type="entry name" value="Alpha-ketoacid/pyruvate dehydrogenase kinase, N-terminal domain"/>
    <property type="match status" value="1"/>
</dbReference>
<evidence type="ECO:0000256" key="2">
    <source>
        <dbReference type="ARBA" id="ARBA00022741"/>
    </source>
</evidence>
<gene>
    <name evidence="9" type="ORF">EIP91_008013</name>
</gene>
<dbReference type="InterPro" id="IPR039028">
    <property type="entry name" value="BCKD/PDK"/>
</dbReference>
<dbReference type="GO" id="GO:0005759">
    <property type="term" value="C:mitochondrial matrix"/>
    <property type="evidence" value="ECO:0007669"/>
    <property type="project" value="UniProtKB-SubCell"/>
</dbReference>
<dbReference type="GO" id="GO:0005524">
    <property type="term" value="F:ATP binding"/>
    <property type="evidence" value="ECO:0007669"/>
    <property type="project" value="UniProtKB-UniRule"/>
</dbReference>
<keyword evidence="10" id="KW-1185">Reference proteome</keyword>
<comment type="subcellular location">
    <subcellularLocation>
        <location evidence="6">Mitochondrion matrix</location>
    </subcellularLocation>
</comment>
<dbReference type="InterPro" id="IPR001810">
    <property type="entry name" value="F-box_dom"/>
</dbReference>
<dbReference type="STRING" id="92696.A0A4V2MVA7"/>
<dbReference type="Pfam" id="PF10436">
    <property type="entry name" value="BCDHK_Adom3"/>
    <property type="match status" value="1"/>
</dbReference>
<reference evidence="9 10" key="1">
    <citation type="submission" date="2018-11" db="EMBL/GenBank/DDBJ databases">
        <title>Genome assembly of Steccherinum ochraceum LE-BIN_3174, the white-rot fungus of the Steccherinaceae family (The Residual Polyporoid clade, Polyporales, Basidiomycota).</title>
        <authorList>
            <person name="Fedorova T.V."/>
            <person name="Glazunova O.A."/>
            <person name="Landesman E.O."/>
            <person name="Moiseenko K.V."/>
            <person name="Psurtseva N.V."/>
            <person name="Savinova O.S."/>
            <person name="Shakhova N.V."/>
            <person name="Tyazhelova T.V."/>
            <person name="Vasina D.V."/>
        </authorList>
    </citation>
    <scope>NUCLEOTIDE SEQUENCE [LARGE SCALE GENOMIC DNA]</scope>
    <source>
        <strain evidence="9 10">LE-BIN_3174</strain>
    </source>
</reference>
<dbReference type="PANTHER" id="PTHR11947">
    <property type="entry name" value="PYRUVATE DEHYDROGENASE KINASE"/>
    <property type="match status" value="1"/>
</dbReference>
<dbReference type="Pfam" id="PF00646">
    <property type="entry name" value="F-box"/>
    <property type="match status" value="1"/>
</dbReference>
<evidence type="ECO:0000256" key="6">
    <source>
        <dbReference type="RuleBase" id="RU366032"/>
    </source>
</evidence>
<accession>A0A4V2MVA7</accession>
<evidence type="ECO:0000256" key="4">
    <source>
        <dbReference type="ARBA" id="ARBA00022840"/>
    </source>
</evidence>
<dbReference type="AlphaFoldDB" id="A0A4V2MVA7"/>
<proteinExistence type="inferred from homology"/>
<evidence type="ECO:0000256" key="5">
    <source>
        <dbReference type="ARBA" id="ARBA00048201"/>
    </source>
</evidence>
<dbReference type="PANTHER" id="PTHR11947:SF3">
    <property type="entry name" value="[PYRUVATE DEHYDROGENASE (ACETYL-TRANSFERRING)] KINASE, MITOCHONDRIAL"/>
    <property type="match status" value="1"/>
</dbReference>
<comment type="caution">
    <text evidence="9">The sequence shown here is derived from an EMBL/GenBank/DDBJ whole genome shotgun (WGS) entry which is preliminary data.</text>
</comment>
<dbReference type="GO" id="GO:0010906">
    <property type="term" value="P:regulation of glucose metabolic process"/>
    <property type="evidence" value="ECO:0007669"/>
    <property type="project" value="TreeGrafter"/>
</dbReference>
<keyword evidence="4 6" id="KW-0067">ATP-binding</keyword>
<evidence type="ECO:0000256" key="1">
    <source>
        <dbReference type="ARBA" id="ARBA00022679"/>
    </source>
</evidence>
<dbReference type="InterPro" id="IPR036784">
    <property type="entry name" value="AK/P_DHK_N_sf"/>
</dbReference>
<name>A0A4V2MVA7_9APHY</name>
<organism evidence="9 10">
    <name type="scientific">Steccherinum ochraceum</name>
    <dbReference type="NCBI Taxonomy" id="92696"/>
    <lineage>
        <taxon>Eukaryota</taxon>
        <taxon>Fungi</taxon>
        <taxon>Dikarya</taxon>
        <taxon>Basidiomycota</taxon>
        <taxon>Agaricomycotina</taxon>
        <taxon>Agaricomycetes</taxon>
        <taxon>Polyporales</taxon>
        <taxon>Steccherinaceae</taxon>
        <taxon>Steccherinum</taxon>
    </lineage>
</organism>
<dbReference type="GO" id="GO:0004740">
    <property type="term" value="F:pyruvate dehydrogenase (acetyl-transferring) kinase activity"/>
    <property type="evidence" value="ECO:0007669"/>
    <property type="project" value="UniProtKB-EC"/>
</dbReference>
<evidence type="ECO:0000256" key="3">
    <source>
        <dbReference type="ARBA" id="ARBA00022777"/>
    </source>
</evidence>
<keyword evidence="1 6" id="KW-0808">Transferase</keyword>
<comment type="catalytic activity">
    <reaction evidence="5">
        <text>L-seryl-[pyruvate dehydrogenase E1 alpha subunit] + ATP = O-phospho-L-seryl-[pyruvate dehydrogenase E1 alpha subunit] + ADP + H(+)</text>
        <dbReference type="Rhea" id="RHEA:23052"/>
        <dbReference type="Rhea" id="RHEA-COMP:13689"/>
        <dbReference type="Rhea" id="RHEA-COMP:13690"/>
        <dbReference type="ChEBI" id="CHEBI:15378"/>
        <dbReference type="ChEBI" id="CHEBI:29999"/>
        <dbReference type="ChEBI" id="CHEBI:30616"/>
        <dbReference type="ChEBI" id="CHEBI:83421"/>
        <dbReference type="ChEBI" id="CHEBI:456216"/>
        <dbReference type="EC" id="2.7.11.2"/>
    </reaction>
</comment>
<evidence type="ECO:0000313" key="10">
    <source>
        <dbReference type="Proteomes" id="UP000292702"/>
    </source>
</evidence>
<dbReference type="Proteomes" id="UP000292702">
    <property type="component" value="Unassembled WGS sequence"/>
</dbReference>
<dbReference type="SUPFAM" id="SSF69012">
    <property type="entry name" value="alpha-ketoacid dehydrogenase kinase, N-terminal domain"/>
    <property type="match status" value="1"/>
</dbReference>
<dbReference type="OrthoDB" id="241648at2759"/>
<evidence type="ECO:0000259" key="7">
    <source>
        <dbReference type="Pfam" id="PF00646"/>
    </source>
</evidence>